<dbReference type="RefSeq" id="WP_274120673.1">
    <property type="nucleotide sequence ID" value="NZ_JANIAM010000018.1"/>
</dbReference>
<gene>
    <name evidence="1" type="ORF">NP554_20825</name>
</gene>
<dbReference type="Pfam" id="PF10765">
    <property type="entry name" value="Phage_P22_NinX"/>
    <property type="match status" value="1"/>
</dbReference>
<dbReference type="AlphaFoldDB" id="A0A9X4DCX4"/>
<reference evidence="1" key="1">
    <citation type="submission" date="2022-07" db="EMBL/GenBank/DDBJ databases">
        <title>Multi-strain Analysis of Pseudomonas putida Reveals Metabolic and Genetic Diversity.</title>
        <authorList>
            <person name="Monk J.M."/>
        </authorList>
    </citation>
    <scope>NUCLEOTIDE SEQUENCE</scope>
    <source>
        <strain evidence="1">17633</strain>
    </source>
</reference>
<evidence type="ECO:0000313" key="2">
    <source>
        <dbReference type="Proteomes" id="UP001150728"/>
    </source>
</evidence>
<dbReference type="Proteomes" id="UP001150728">
    <property type="component" value="Unassembled WGS sequence"/>
</dbReference>
<evidence type="ECO:0000313" key="1">
    <source>
        <dbReference type="EMBL" id="MDD2114228.1"/>
    </source>
</evidence>
<accession>A0A9X4DCX4</accession>
<dbReference type="InterPro" id="IPR019701">
    <property type="entry name" value="Phage_P22_NinX"/>
</dbReference>
<proteinExistence type="predicted"/>
<sequence>MPDLIEVSASNLAGEALGWAVGTAEGLDVYLEPPGYNGVPWRVFARHQGQAIEHTKRFNPWEDWAVGGPLIDKHRGGLQWNPHMGSSKYCYSGGPGTAVAWLYGPTPLVAFFRSLVKSKIGDTVQVPKELCQ</sequence>
<organism evidence="1 2">
    <name type="scientific">Pseudomonas asiatica</name>
    <dbReference type="NCBI Taxonomy" id="2219225"/>
    <lineage>
        <taxon>Bacteria</taxon>
        <taxon>Pseudomonadati</taxon>
        <taxon>Pseudomonadota</taxon>
        <taxon>Gammaproteobacteria</taxon>
        <taxon>Pseudomonadales</taxon>
        <taxon>Pseudomonadaceae</taxon>
        <taxon>Pseudomonas</taxon>
    </lineage>
</organism>
<dbReference type="EMBL" id="JANIAM010000018">
    <property type="protein sequence ID" value="MDD2114228.1"/>
    <property type="molecule type" value="Genomic_DNA"/>
</dbReference>
<comment type="caution">
    <text evidence="1">The sequence shown here is derived from an EMBL/GenBank/DDBJ whole genome shotgun (WGS) entry which is preliminary data.</text>
</comment>
<name>A0A9X4DCX4_9PSED</name>
<protein>
    <submittedName>
        <fullName evidence="1">DUF2591 domain-containing protein</fullName>
    </submittedName>
</protein>